<dbReference type="Proteomes" id="UP000494216">
    <property type="component" value="Unassembled WGS sequence"/>
</dbReference>
<evidence type="ECO:0000256" key="4">
    <source>
        <dbReference type="PIRNR" id="PIRNR001327"/>
    </source>
</evidence>
<gene>
    <name evidence="6" type="primary">arsA</name>
    <name evidence="6" type="ORF">METHB2_740003</name>
</gene>
<comment type="function">
    <text evidence="4">Anion-transporting ATPase.</text>
</comment>
<sequence length="590" mass="63429">MTDRQLKFLNKPPRFLFFTGKGGVGKTSIACATAIKLAEAGQRVLLVSTDPASNVGQVFGISIGNKITPITSVPGLAALEIDPQAAAQAYRDRIVGPVRGVLPDATVKGIEEQLSGACTTEIAAFDEFTALLTKSALTADYDHIIFDTAPTGHTIRLLQLPGAWSGFLEAGKSDASCLGPLAGLEKQRTQYRAAVEALADEARTRLILVARAQQATLREVARTHEELAAIGLLQQYLVINGILPPAEADKDPLAAAIHERECVALAAMPDALRALPRDEVMLKPFNLVGIDPLRQLLVDTSSLEEVQVDIPAALEKPSLAQVVEAIAQDGHGLVMLMGKGGVGKTSLAAAVAVELAHRGLPVHLTTSDPAAHLAETLKGALDNLTVSRIDPEQETERYRQHVLKTKGAKLDAQGLAMLEEDLRSPCTEEIAVFQAFSHIIREAGKQFVVMDTAPTGHTLLLLDATGAYYREVTRQMGKSGLHYSTPMMQLQDTLRTKVLIATLAETTPGLEAANLQEDLRRAGIEPWAWIINMSVAAAAAQSPLLRQRAINELREIEAVASRHARRYAVVPLLKEEPVGVNRLLELTGKN</sequence>
<feature type="domain" description="AAA+ ATPase" evidence="5">
    <location>
        <begin position="12"/>
        <end position="231"/>
    </location>
</feature>
<keyword evidence="7" id="KW-1185">Reference proteome</keyword>
<evidence type="ECO:0000259" key="5">
    <source>
        <dbReference type="SMART" id="SM00382"/>
    </source>
</evidence>
<evidence type="ECO:0000256" key="1">
    <source>
        <dbReference type="ARBA" id="ARBA00011040"/>
    </source>
</evidence>
<accession>A0A8S0WLE9</accession>
<dbReference type="EC" id="7.3.2.7" evidence="3 4"/>
<dbReference type="PANTHER" id="PTHR10803:SF3">
    <property type="entry name" value="ATPASE GET3"/>
    <property type="match status" value="1"/>
</dbReference>
<dbReference type="CDD" id="cd02035">
    <property type="entry name" value="ArsA"/>
    <property type="match status" value="2"/>
</dbReference>
<dbReference type="InterPro" id="IPR003593">
    <property type="entry name" value="AAA+_ATPase"/>
</dbReference>
<dbReference type="AlphaFoldDB" id="A0A8S0WLE9"/>
<protein>
    <recommendedName>
        <fullName evidence="3 4">Arsenical pump-driving ATPase</fullName>
        <ecNumber evidence="3 4">7.3.2.7</ecNumber>
    </recommendedName>
</protein>
<organism evidence="6 7">
    <name type="scientific">Candidatus Methylobacter favarea</name>
    <dbReference type="NCBI Taxonomy" id="2707345"/>
    <lineage>
        <taxon>Bacteria</taxon>
        <taxon>Pseudomonadati</taxon>
        <taxon>Pseudomonadota</taxon>
        <taxon>Gammaproteobacteria</taxon>
        <taxon>Methylococcales</taxon>
        <taxon>Methylococcaceae</taxon>
        <taxon>Methylobacter</taxon>
    </lineage>
</organism>
<comment type="similarity">
    <text evidence="1 4">Belongs to the arsA ATPase family.</text>
</comment>
<dbReference type="SMART" id="SM00382">
    <property type="entry name" value="AAA"/>
    <property type="match status" value="2"/>
</dbReference>
<dbReference type="NCBIfam" id="TIGR04291">
    <property type="entry name" value="arsen_driv_ArsA"/>
    <property type="match status" value="1"/>
</dbReference>
<dbReference type="PANTHER" id="PTHR10803">
    <property type="entry name" value="ARSENICAL PUMP-DRIVING ATPASE ARSENITE-TRANSLOCATING ATPASE"/>
    <property type="match status" value="1"/>
</dbReference>
<dbReference type="Pfam" id="PF02374">
    <property type="entry name" value="ArsA_ATPase"/>
    <property type="match status" value="2"/>
</dbReference>
<feature type="domain" description="AAA+ ATPase" evidence="5">
    <location>
        <begin position="330"/>
        <end position="523"/>
    </location>
</feature>
<evidence type="ECO:0000256" key="3">
    <source>
        <dbReference type="NCBIfam" id="TIGR04291"/>
    </source>
</evidence>
<dbReference type="InterPro" id="IPR027541">
    <property type="entry name" value="Ars_ATPase"/>
</dbReference>
<evidence type="ECO:0000256" key="2">
    <source>
        <dbReference type="ARBA" id="ARBA00052296"/>
    </source>
</evidence>
<dbReference type="InterPro" id="IPR016300">
    <property type="entry name" value="ATPase_ArsA/GET3"/>
</dbReference>
<dbReference type="EMBL" id="CADCXN010000107">
    <property type="protein sequence ID" value="CAA9892580.1"/>
    <property type="molecule type" value="Genomic_DNA"/>
</dbReference>
<dbReference type="PIRSF" id="PIRSF001327">
    <property type="entry name" value="Arsenical_pump-driving_ATPase"/>
    <property type="match status" value="1"/>
</dbReference>
<keyword evidence="4" id="KW-0547">Nucleotide-binding</keyword>
<dbReference type="Gene3D" id="3.40.50.300">
    <property type="entry name" value="P-loop containing nucleotide triphosphate hydrolases"/>
    <property type="match status" value="2"/>
</dbReference>
<keyword evidence="4" id="KW-0059">Arsenical resistance</keyword>
<proteinExistence type="inferred from homology"/>
<keyword evidence="4" id="KW-0067">ATP-binding</keyword>
<dbReference type="RefSeq" id="WP_281355348.1">
    <property type="nucleotide sequence ID" value="NZ_CADCXN010000107.1"/>
</dbReference>
<evidence type="ECO:0000313" key="6">
    <source>
        <dbReference type="EMBL" id="CAA9892580.1"/>
    </source>
</evidence>
<dbReference type="GO" id="GO:0016887">
    <property type="term" value="F:ATP hydrolysis activity"/>
    <property type="evidence" value="ECO:0007669"/>
    <property type="project" value="UniProtKB-UniRule"/>
</dbReference>
<dbReference type="SUPFAM" id="SSF52540">
    <property type="entry name" value="P-loop containing nucleoside triphosphate hydrolases"/>
    <property type="match status" value="2"/>
</dbReference>
<comment type="catalytic activity">
    <reaction evidence="2 4">
        <text>arsenite(in) + ATP + H2O = arsenite(out) + ADP + phosphate + H(+)</text>
        <dbReference type="Rhea" id="RHEA:11348"/>
        <dbReference type="ChEBI" id="CHEBI:15377"/>
        <dbReference type="ChEBI" id="CHEBI:15378"/>
        <dbReference type="ChEBI" id="CHEBI:29242"/>
        <dbReference type="ChEBI" id="CHEBI:30616"/>
        <dbReference type="ChEBI" id="CHEBI:43474"/>
        <dbReference type="ChEBI" id="CHEBI:456216"/>
        <dbReference type="EC" id="7.3.2.7"/>
    </reaction>
</comment>
<dbReference type="GO" id="GO:0015446">
    <property type="term" value="F:ATPase-coupled arsenite transmembrane transporter activity"/>
    <property type="evidence" value="ECO:0007669"/>
    <property type="project" value="UniProtKB-UniRule"/>
</dbReference>
<dbReference type="InterPro" id="IPR027417">
    <property type="entry name" value="P-loop_NTPase"/>
</dbReference>
<dbReference type="InterPro" id="IPR025723">
    <property type="entry name" value="ArsA/GET3_ATPase-like"/>
</dbReference>
<dbReference type="NCBIfam" id="TIGR00345">
    <property type="entry name" value="GET3_arsA_TRC40"/>
    <property type="match status" value="1"/>
</dbReference>
<keyword evidence="4" id="KW-1278">Translocase</keyword>
<reference evidence="6 7" key="1">
    <citation type="submission" date="2020-02" db="EMBL/GenBank/DDBJ databases">
        <authorList>
            <person name="Hogendoorn C."/>
        </authorList>
    </citation>
    <scope>NUCLEOTIDE SEQUENCE [LARGE SCALE GENOMIC DNA]</scope>
    <source>
        <strain evidence="6">METHB21</strain>
    </source>
</reference>
<comment type="caution">
    <text evidence="6">The sequence shown here is derived from an EMBL/GenBank/DDBJ whole genome shotgun (WGS) entry which is preliminary data.</text>
</comment>
<evidence type="ECO:0000313" key="7">
    <source>
        <dbReference type="Proteomes" id="UP000494216"/>
    </source>
</evidence>
<name>A0A8S0WLE9_9GAMM</name>
<dbReference type="GO" id="GO:0005524">
    <property type="term" value="F:ATP binding"/>
    <property type="evidence" value="ECO:0007669"/>
    <property type="project" value="UniProtKB-UniRule"/>
</dbReference>